<proteinExistence type="inferred from homology"/>
<dbReference type="OrthoDB" id="6159439at2759"/>
<dbReference type="EMBL" id="KK107138">
    <property type="protein sequence ID" value="EZA57958.1"/>
    <property type="molecule type" value="Genomic_DNA"/>
</dbReference>
<keyword evidence="12" id="KW-1185">Reference proteome</keyword>
<dbReference type="Pfam" id="PF00046">
    <property type="entry name" value="Homeodomain"/>
    <property type="match status" value="1"/>
</dbReference>
<dbReference type="InterPro" id="IPR001356">
    <property type="entry name" value="HD"/>
</dbReference>
<evidence type="ECO:0000256" key="5">
    <source>
        <dbReference type="ARBA" id="ARBA00023242"/>
    </source>
</evidence>
<dbReference type="PANTHER" id="PTHR46770:SF1">
    <property type="entry name" value="HOMEOBOX PROTEIN ORTHOPEDIA"/>
    <property type="match status" value="1"/>
</dbReference>
<evidence type="ECO:0000256" key="2">
    <source>
        <dbReference type="ARBA" id="ARBA00006503"/>
    </source>
</evidence>
<dbReference type="SUPFAM" id="SSF46689">
    <property type="entry name" value="Homeodomain-like"/>
    <property type="match status" value="1"/>
</dbReference>
<evidence type="ECO:0000256" key="3">
    <source>
        <dbReference type="ARBA" id="ARBA00023125"/>
    </source>
</evidence>
<dbReference type="GO" id="GO:0030182">
    <property type="term" value="P:neuron differentiation"/>
    <property type="evidence" value="ECO:0007669"/>
    <property type="project" value="TreeGrafter"/>
</dbReference>
<feature type="DNA-binding region" description="Homeobox" evidence="7">
    <location>
        <begin position="182"/>
        <end position="228"/>
    </location>
</feature>
<dbReference type="CDD" id="cd00086">
    <property type="entry name" value="homeodomain"/>
    <property type="match status" value="1"/>
</dbReference>
<comment type="similarity">
    <text evidence="2">Belongs to the paired homeobox family. Bicoid subfamily.</text>
</comment>
<accession>A0A026WPP6</accession>
<keyword evidence="5 7" id="KW-0539">Nucleus</keyword>
<feature type="compositionally biased region" description="Pro residues" evidence="9">
    <location>
        <begin position="423"/>
        <end position="436"/>
    </location>
</feature>
<evidence type="ECO:0000259" key="10">
    <source>
        <dbReference type="PROSITE" id="PS50071"/>
    </source>
</evidence>
<dbReference type="STRING" id="2015173.A0A026WPP6"/>
<keyword evidence="4 7" id="KW-0371">Homeobox</keyword>
<evidence type="ECO:0000256" key="9">
    <source>
        <dbReference type="SAM" id="MobiDB-lite"/>
    </source>
</evidence>
<dbReference type="PROSITE" id="PS50071">
    <property type="entry name" value="HOMEOBOX_2"/>
    <property type="match status" value="1"/>
</dbReference>
<evidence type="ECO:0000256" key="8">
    <source>
        <dbReference type="RuleBase" id="RU000682"/>
    </source>
</evidence>
<dbReference type="SMART" id="SM00389">
    <property type="entry name" value="HOX"/>
    <property type="match status" value="1"/>
</dbReference>
<dbReference type="AlphaFoldDB" id="A0A026WPP6"/>
<evidence type="ECO:0000313" key="11">
    <source>
        <dbReference type="EMBL" id="EZA57958.1"/>
    </source>
</evidence>
<dbReference type="GO" id="GO:0005634">
    <property type="term" value="C:nucleus"/>
    <property type="evidence" value="ECO:0007669"/>
    <property type="project" value="UniProtKB-SubCell"/>
</dbReference>
<dbReference type="PANTHER" id="PTHR46770">
    <property type="entry name" value="HOMEOBOX PROTEIN ORTHOPEDIA"/>
    <property type="match status" value="1"/>
</dbReference>
<comment type="subcellular location">
    <subcellularLocation>
        <location evidence="1 7 8">Nucleus</location>
    </subcellularLocation>
</comment>
<feature type="compositionally biased region" description="Basic residues" evidence="9">
    <location>
        <begin position="260"/>
        <end position="270"/>
    </location>
</feature>
<name>A0A026WPP6_OOCBI</name>
<dbReference type="Proteomes" id="UP000053097">
    <property type="component" value="Unassembled WGS sequence"/>
</dbReference>
<evidence type="ECO:0000256" key="4">
    <source>
        <dbReference type="ARBA" id="ARBA00023155"/>
    </source>
</evidence>
<dbReference type="FunFam" id="1.10.10.60:FF:000719">
    <property type="entry name" value="Homeobox protein orthopedia-like Protein"/>
    <property type="match status" value="1"/>
</dbReference>
<feature type="region of interest" description="Disordered" evidence="9">
    <location>
        <begin position="167"/>
        <end position="186"/>
    </location>
</feature>
<evidence type="ECO:0000256" key="7">
    <source>
        <dbReference type="PROSITE-ProRule" id="PRU00108"/>
    </source>
</evidence>
<protein>
    <recommendedName>
        <fullName evidence="6">Homeobox protein orthopedia</fullName>
    </recommendedName>
</protein>
<dbReference type="GO" id="GO:0003677">
    <property type="term" value="F:DNA binding"/>
    <property type="evidence" value="ECO:0007669"/>
    <property type="project" value="UniProtKB-UniRule"/>
</dbReference>
<feature type="region of interest" description="Disordered" evidence="9">
    <location>
        <begin position="231"/>
        <end position="275"/>
    </location>
</feature>
<feature type="region of interest" description="Disordered" evidence="9">
    <location>
        <begin position="410"/>
        <end position="436"/>
    </location>
</feature>
<dbReference type="InterPro" id="IPR051895">
    <property type="entry name" value="OTP_Homeobox"/>
</dbReference>
<evidence type="ECO:0000313" key="12">
    <source>
        <dbReference type="Proteomes" id="UP000053097"/>
    </source>
</evidence>
<evidence type="ECO:0000256" key="1">
    <source>
        <dbReference type="ARBA" id="ARBA00004123"/>
    </source>
</evidence>
<organism evidence="11 12">
    <name type="scientific">Ooceraea biroi</name>
    <name type="common">Clonal raider ant</name>
    <name type="synonym">Cerapachys biroi</name>
    <dbReference type="NCBI Taxonomy" id="2015173"/>
    <lineage>
        <taxon>Eukaryota</taxon>
        <taxon>Metazoa</taxon>
        <taxon>Ecdysozoa</taxon>
        <taxon>Arthropoda</taxon>
        <taxon>Hexapoda</taxon>
        <taxon>Insecta</taxon>
        <taxon>Pterygota</taxon>
        <taxon>Neoptera</taxon>
        <taxon>Endopterygota</taxon>
        <taxon>Hymenoptera</taxon>
        <taxon>Apocrita</taxon>
        <taxon>Aculeata</taxon>
        <taxon>Formicoidea</taxon>
        <taxon>Formicidae</taxon>
        <taxon>Dorylinae</taxon>
        <taxon>Ooceraea</taxon>
    </lineage>
</organism>
<dbReference type="Gene3D" id="1.10.10.60">
    <property type="entry name" value="Homeodomain-like"/>
    <property type="match status" value="1"/>
</dbReference>
<gene>
    <name evidence="11" type="ORF">X777_01973</name>
</gene>
<sequence>MEEGEAEGKRQRKEVGNMTMRRKRETLRMERERCARCGGICLAYVENLVHSPGIVMGGIPASAILLTISIIGNENRKRGTHLKYDVTENSVRASSAFRWGIRRAGYSLIGASTENTTTVRPGTKDAQDLKRYEKEHGVLGVNLGSGLSAGGGLTLHQELIMTMPGTGSASVIGQGDDKPTKQKRHRTRFTPAQLNELERCFGKTHYPDIFLREEIALRIGLTESRVQQFQSHSERIRASSSGIEVPRVVPAKHRSERERGKKKKRGKKERKREPDRGFVGLSGGIGCLIERGFLWARVDISVNEAFPRKPGGGYSCGEGLRHQWGCEGKAPALSIAILSSVAIKVLSQNFNSANRPFEAVNQDFIAESLSHPVRNHERETLSRFVAIRGVFPRNPAACLDGKLNLYQRPLKPPLRGLATPSSPSKPHPNLKPPPPGQCSLLATFDLPLRARGLLRS</sequence>
<keyword evidence="3 7" id="KW-0238">DNA-binding</keyword>
<feature type="domain" description="Homeobox" evidence="10">
    <location>
        <begin position="180"/>
        <end position="227"/>
    </location>
</feature>
<dbReference type="InterPro" id="IPR009057">
    <property type="entry name" value="Homeodomain-like_sf"/>
</dbReference>
<evidence type="ECO:0000256" key="6">
    <source>
        <dbReference type="ARBA" id="ARBA00067166"/>
    </source>
</evidence>
<reference evidence="11 12" key="1">
    <citation type="journal article" date="2014" name="Curr. Biol.">
        <title>The genome of the clonal raider ant Cerapachys biroi.</title>
        <authorList>
            <person name="Oxley P.R."/>
            <person name="Ji L."/>
            <person name="Fetter-Pruneda I."/>
            <person name="McKenzie S.K."/>
            <person name="Li C."/>
            <person name="Hu H."/>
            <person name="Zhang G."/>
            <person name="Kronauer D.J."/>
        </authorList>
    </citation>
    <scope>NUCLEOTIDE SEQUENCE [LARGE SCALE GENOMIC DNA]</scope>
</reference>